<evidence type="ECO:0000313" key="1">
    <source>
        <dbReference type="EMBL" id="DAD83523.1"/>
    </source>
</evidence>
<name>A0A8S5MNM9_9CAUD</name>
<dbReference type="EMBL" id="BK014938">
    <property type="protein sequence ID" value="DAD83523.1"/>
    <property type="molecule type" value="Genomic_DNA"/>
</dbReference>
<protein>
    <submittedName>
        <fullName evidence="1">Uncharacterized protein</fullName>
    </submittedName>
</protein>
<sequence>MEAIIKLDELRKKASALKIKNYKKYSKQELLVLVEEEERKKLYLPVIIVKFSCFKKKKKSREARTAPKAGVASMEIFKTILKHRDHKKWTLYKIAKIGGYSYTNVRRVYKKYIENKTEEEIQIKINEFLND</sequence>
<reference evidence="1" key="1">
    <citation type="journal article" date="2021" name="Proc. Natl. Acad. Sci. U.S.A.">
        <title>A Catalog of Tens of Thousands of Viruses from Human Metagenomes Reveals Hidden Associations with Chronic Diseases.</title>
        <authorList>
            <person name="Tisza M.J."/>
            <person name="Buck C.B."/>
        </authorList>
    </citation>
    <scope>NUCLEOTIDE SEQUENCE</scope>
    <source>
        <strain evidence="1">Ctxc31</strain>
    </source>
</reference>
<accession>A0A8S5MNM9</accession>
<organism evidence="1">
    <name type="scientific">Siphoviridae sp. ctxc31</name>
    <dbReference type="NCBI Taxonomy" id="2826520"/>
    <lineage>
        <taxon>Viruses</taxon>
        <taxon>Duplodnaviria</taxon>
        <taxon>Heunggongvirae</taxon>
        <taxon>Uroviricota</taxon>
        <taxon>Caudoviricetes</taxon>
    </lineage>
</organism>
<proteinExistence type="predicted"/>